<gene>
    <name evidence="7" type="primary">AGL61_8</name>
    <name evidence="7" type="ORF">CFP56_013443</name>
</gene>
<dbReference type="PROSITE" id="PS50066">
    <property type="entry name" value="MADS_BOX_2"/>
    <property type="match status" value="1"/>
</dbReference>
<evidence type="ECO:0000313" key="7">
    <source>
        <dbReference type="EMBL" id="KAK7842735.1"/>
    </source>
</evidence>
<evidence type="ECO:0000256" key="4">
    <source>
        <dbReference type="ARBA" id="ARBA00023163"/>
    </source>
</evidence>
<keyword evidence="2" id="KW-0805">Transcription regulation</keyword>
<dbReference type="InterPro" id="IPR036879">
    <property type="entry name" value="TF_MADSbox_sf"/>
</dbReference>
<evidence type="ECO:0000256" key="2">
    <source>
        <dbReference type="ARBA" id="ARBA00023015"/>
    </source>
</evidence>
<dbReference type="PANTHER" id="PTHR11945:SF776">
    <property type="entry name" value="AGAMOUS-LIKE 50-RELATED"/>
    <property type="match status" value="1"/>
</dbReference>
<dbReference type="GO" id="GO:0000981">
    <property type="term" value="F:DNA-binding transcription factor activity, RNA polymerase II-specific"/>
    <property type="evidence" value="ECO:0007669"/>
    <property type="project" value="TreeGrafter"/>
</dbReference>
<evidence type="ECO:0000313" key="8">
    <source>
        <dbReference type="Proteomes" id="UP000237347"/>
    </source>
</evidence>
<keyword evidence="5" id="KW-0539">Nucleus</keyword>
<sequence length="166" mass="19283">MAENNESKRPSGRKKIEMKRIEKHSRRIVTFSKRRKGLFKKAAELSAMCGAHVAVFVFSPKDRLYTFTHPTADSVIDRFLSQHNNNNNPEGSSSSACDQILQSEWEKSIDNMELKELEGYMAAMLEFKKEAYMEQVDETDIRTMVTREFFPLRPIEKPDVNNDCER</sequence>
<dbReference type="InterPro" id="IPR002100">
    <property type="entry name" value="TF_MADSbox"/>
</dbReference>
<dbReference type="Proteomes" id="UP000237347">
    <property type="component" value="Unassembled WGS sequence"/>
</dbReference>
<dbReference type="FunFam" id="3.40.1810.10:FF:000006">
    <property type="entry name" value="Agamous-like MADS-box protein AGL62"/>
    <property type="match status" value="1"/>
</dbReference>
<dbReference type="Gene3D" id="3.40.1810.10">
    <property type="entry name" value="Transcription factor, MADS-box"/>
    <property type="match status" value="1"/>
</dbReference>
<dbReference type="GO" id="GO:0000978">
    <property type="term" value="F:RNA polymerase II cis-regulatory region sequence-specific DNA binding"/>
    <property type="evidence" value="ECO:0007669"/>
    <property type="project" value="TreeGrafter"/>
</dbReference>
<dbReference type="EMBL" id="PKMF04000216">
    <property type="protein sequence ID" value="KAK7842735.1"/>
    <property type="molecule type" value="Genomic_DNA"/>
</dbReference>
<comment type="caution">
    <text evidence="7">The sequence shown here is derived from an EMBL/GenBank/DDBJ whole genome shotgun (WGS) entry which is preliminary data.</text>
</comment>
<keyword evidence="3" id="KW-0238">DNA-binding</keyword>
<organism evidence="7 8">
    <name type="scientific">Quercus suber</name>
    <name type="common">Cork oak</name>
    <dbReference type="NCBI Taxonomy" id="58331"/>
    <lineage>
        <taxon>Eukaryota</taxon>
        <taxon>Viridiplantae</taxon>
        <taxon>Streptophyta</taxon>
        <taxon>Embryophyta</taxon>
        <taxon>Tracheophyta</taxon>
        <taxon>Spermatophyta</taxon>
        <taxon>Magnoliopsida</taxon>
        <taxon>eudicotyledons</taxon>
        <taxon>Gunneridae</taxon>
        <taxon>Pentapetalae</taxon>
        <taxon>rosids</taxon>
        <taxon>fabids</taxon>
        <taxon>Fagales</taxon>
        <taxon>Fagaceae</taxon>
        <taxon>Quercus</taxon>
    </lineage>
</organism>
<dbReference type="SMART" id="SM00432">
    <property type="entry name" value="MADS"/>
    <property type="match status" value="1"/>
</dbReference>
<evidence type="ECO:0000256" key="3">
    <source>
        <dbReference type="ARBA" id="ARBA00023125"/>
    </source>
</evidence>
<dbReference type="PANTHER" id="PTHR11945">
    <property type="entry name" value="MADS BOX PROTEIN"/>
    <property type="match status" value="1"/>
</dbReference>
<dbReference type="PRINTS" id="PR00404">
    <property type="entry name" value="MADSDOMAIN"/>
</dbReference>
<dbReference type="AlphaFoldDB" id="A0AAW0KTC1"/>
<evidence type="ECO:0000259" key="6">
    <source>
        <dbReference type="PROSITE" id="PS50066"/>
    </source>
</evidence>
<evidence type="ECO:0000256" key="5">
    <source>
        <dbReference type="ARBA" id="ARBA00023242"/>
    </source>
</evidence>
<dbReference type="SUPFAM" id="SSF55455">
    <property type="entry name" value="SRF-like"/>
    <property type="match status" value="1"/>
</dbReference>
<dbReference type="GO" id="GO:0005634">
    <property type="term" value="C:nucleus"/>
    <property type="evidence" value="ECO:0007669"/>
    <property type="project" value="UniProtKB-SubCell"/>
</dbReference>
<dbReference type="GO" id="GO:0046983">
    <property type="term" value="F:protein dimerization activity"/>
    <property type="evidence" value="ECO:0007669"/>
    <property type="project" value="InterPro"/>
</dbReference>
<protein>
    <submittedName>
        <fullName evidence="7">Agamous-like mads-box protein agl61</fullName>
    </submittedName>
</protein>
<accession>A0AAW0KTC1</accession>
<name>A0AAW0KTC1_QUESU</name>
<keyword evidence="4" id="KW-0804">Transcription</keyword>
<evidence type="ECO:0000256" key="1">
    <source>
        <dbReference type="ARBA" id="ARBA00004123"/>
    </source>
</evidence>
<dbReference type="Pfam" id="PF00319">
    <property type="entry name" value="SRF-TF"/>
    <property type="match status" value="1"/>
</dbReference>
<proteinExistence type="predicted"/>
<feature type="domain" description="MADS-box" evidence="6">
    <location>
        <begin position="11"/>
        <end position="71"/>
    </location>
</feature>
<keyword evidence="8" id="KW-1185">Reference proteome</keyword>
<reference evidence="7 8" key="1">
    <citation type="journal article" date="2018" name="Sci. Data">
        <title>The draft genome sequence of cork oak.</title>
        <authorList>
            <person name="Ramos A.M."/>
            <person name="Usie A."/>
            <person name="Barbosa P."/>
            <person name="Barros P.M."/>
            <person name="Capote T."/>
            <person name="Chaves I."/>
            <person name="Simoes F."/>
            <person name="Abreu I."/>
            <person name="Carrasquinho I."/>
            <person name="Faro C."/>
            <person name="Guimaraes J.B."/>
            <person name="Mendonca D."/>
            <person name="Nobrega F."/>
            <person name="Rodrigues L."/>
            <person name="Saibo N.J.M."/>
            <person name="Varela M.C."/>
            <person name="Egas C."/>
            <person name="Matos J."/>
            <person name="Miguel C.M."/>
            <person name="Oliveira M.M."/>
            <person name="Ricardo C.P."/>
            <person name="Goncalves S."/>
        </authorList>
    </citation>
    <scope>NUCLEOTIDE SEQUENCE [LARGE SCALE GENOMIC DNA]</scope>
    <source>
        <strain evidence="8">cv. HL8</strain>
    </source>
</reference>
<comment type="subcellular location">
    <subcellularLocation>
        <location evidence="1">Nucleus</location>
    </subcellularLocation>
</comment>